<dbReference type="Pfam" id="PF00589">
    <property type="entry name" value="Phage_integrase"/>
    <property type="match status" value="1"/>
</dbReference>
<dbReference type="EMBL" id="CAFBMH010000275">
    <property type="protein sequence ID" value="CAB4944299.1"/>
    <property type="molecule type" value="Genomic_DNA"/>
</dbReference>
<evidence type="ECO:0000313" key="3">
    <source>
        <dbReference type="EMBL" id="CAB4944299.1"/>
    </source>
</evidence>
<evidence type="ECO:0000256" key="1">
    <source>
        <dbReference type="ARBA" id="ARBA00023172"/>
    </source>
</evidence>
<dbReference type="Gene3D" id="1.10.443.10">
    <property type="entry name" value="Intergrase catalytic core"/>
    <property type="match status" value="1"/>
</dbReference>
<dbReference type="PROSITE" id="PS51898">
    <property type="entry name" value="TYR_RECOMBINASE"/>
    <property type="match status" value="1"/>
</dbReference>
<name>A0A6J7JNM3_9ZZZZ</name>
<protein>
    <submittedName>
        <fullName evidence="3">Unannotated protein</fullName>
    </submittedName>
</protein>
<dbReference type="InterPro" id="IPR011010">
    <property type="entry name" value="DNA_brk_join_enz"/>
</dbReference>
<dbReference type="GO" id="GO:0006310">
    <property type="term" value="P:DNA recombination"/>
    <property type="evidence" value="ECO:0007669"/>
    <property type="project" value="UniProtKB-KW"/>
</dbReference>
<evidence type="ECO:0000259" key="2">
    <source>
        <dbReference type="PROSITE" id="PS51898"/>
    </source>
</evidence>
<dbReference type="CDD" id="cd00397">
    <property type="entry name" value="DNA_BRE_C"/>
    <property type="match status" value="1"/>
</dbReference>
<dbReference type="GO" id="GO:0015074">
    <property type="term" value="P:DNA integration"/>
    <property type="evidence" value="ECO:0007669"/>
    <property type="project" value="InterPro"/>
</dbReference>
<organism evidence="3">
    <name type="scientific">freshwater metagenome</name>
    <dbReference type="NCBI Taxonomy" id="449393"/>
    <lineage>
        <taxon>unclassified sequences</taxon>
        <taxon>metagenomes</taxon>
        <taxon>ecological metagenomes</taxon>
    </lineage>
</organism>
<sequence>MSALTALNEPGDDPADDSVGRHHEWDLVIAHAPMFAVTAWRYLDQLAVSMRPATVDVADNTLRCFARFLVVEHPDLVGFVDVRRTHVEGFKLFFVAHVTAAGKPPARNTIRQRFGMLRSFFDRIIEWDWDDAPMRIPIFSVDVPVADDPLPRFLDDVQAARLAAAAAAAAPFDRLVIELLSRTGMRVGELCTLERDAIVELNNAPWLRVPVGKLHNDRLIPLHPNAARLLADWIADHPPIDRLLLHHHGQPLNRHQVTRIVRRVAAGAGLGHVHPHQLRHTLATQAINRGMRLEAIATMLGHRSLRMTLTYARIANKTVADEYASASAKIDALYTATDPEQRLQQLAGEHRRMLANGWCNRPVATDCAYETICEGCGYYQTTIEFRPTLRAQADHAERNHQTDRAAIYNRLLDTLPADTG</sequence>
<dbReference type="PANTHER" id="PTHR30349:SF64">
    <property type="entry name" value="PROPHAGE INTEGRASE INTD-RELATED"/>
    <property type="match status" value="1"/>
</dbReference>
<dbReference type="PANTHER" id="PTHR30349">
    <property type="entry name" value="PHAGE INTEGRASE-RELATED"/>
    <property type="match status" value="1"/>
</dbReference>
<feature type="domain" description="Tyr recombinase" evidence="2">
    <location>
        <begin position="149"/>
        <end position="324"/>
    </location>
</feature>
<dbReference type="InterPro" id="IPR050090">
    <property type="entry name" value="Tyrosine_recombinase_XerCD"/>
</dbReference>
<proteinExistence type="predicted"/>
<dbReference type="SUPFAM" id="SSF56349">
    <property type="entry name" value="DNA breaking-rejoining enzymes"/>
    <property type="match status" value="1"/>
</dbReference>
<keyword evidence="1" id="KW-0233">DNA recombination</keyword>
<reference evidence="3" key="1">
    <citation type="submission" date="2020-05" db="EMBL/GenBank/DDBJ databases">
        <authorList>
            <person name="Chiriac C."/>
            <person name="Salcher M."/>
            <person name="Ghai R."/>
            <person name="Kavagutti S V."/>
        </authorList>
    </citation>
    <scope>NUCLEOTIDE SEQUENCE</scope>
</reference>
<accession>A0A6J7JNM3</accession>
<dbReference type="InterPro" id="IPR002104">
    <property type="entry name" value="Integrase_catalytic"/>
</dbReference>
<dbReference type="InterPro" id="IPR013762">
    <property type="entry name" value="Integrase-like_cat_sf"/>
</dbReference>
<dbReference type="AlphaFoldDB" id="A0A6J7JNM3"/>
<gene>
    <name evidence="3" type="ORF">UFOPK3543_03427</name>
</gene>
<dbReference type="GO" id="GO:0003677">
    <property type="term" value="F:DNA binding"/>
    <property type="evidence" value="ECO:0007669"/>
    <property type="project" value="InterPro"/>
</dbReference>